<evidence type="ECO:0008006" key="4">
    <source>
        <dbReference type="Google" id="ProtNLM"/>
    </source>
</evidence>
<feature type="transmembrane region" description="Helical" evidence="1">
    <location>
        <begin position="36"/>
        <end position="53"/>
    </location>
</feature>
<sequence length="114" mass="12066">MNTLVNILLVFHLLAMAYIFGGSIAGLALKRVPKGLIHGALTALAVGVLMVVVREFQDGVTVNHMKIGIKLIVTLAVCYFAWRAEKRENPEAARTDLIAAAGLTAANVAIAAIV</sequence>
<evidence type="ECO:0000313" key="3">
    <source>
        <dbReference type="Proteomes" id="UP000199288"/>
    </source>
</evidence>
<dbReference type="OrthoDB" id="3830423at2"/>
<keyword evidence="1" id="KW-1133">Transmembrane helix</keyword>
<keyword evidence="1" id="KW-0472">Membrane</keyword>
<organism evidence="2 3">
    <name type="scientific">Bowdeniella nasicola</name>
    <dbReference type="NCBI Taxonomy" id="208480"/>
    <lineage>
        <taxon>Bacteria</taxon>
        <taxon>Bacillati</taxon>
        <taxon>Actinomycetota</taxon>
        <taxon>Actinomycetes</taxon>
        <taxon>Actinomycetales</taxon>
        <taxon>Actinomycetaceae</taxon>
        <taxon>Bowdeniella</taxon>
    </lineage>
</organism>
<dbReference type="EMBL" id="FNQV01000005">
    <property type="protein sequence ID" value="SEA15479.1"/>
    <property type="molecule type" value="Genomic_DNA"/>
</dbReference>
<reference evidence="3" key="1">
    <citation type="submission" date="2016-10" db="EMBL/GenBank/DDBJ databases">
        <authorList>
            <person name="Varghese N."/>
            <person name="Submissions S."/>
        </authorList>
    </citation>
    <scope>NUCLEOTIDE SEQUENCE [LARGE SCALE GENOMIC DNA]</scope>
    <source>
        <strain evidence="3">KPR-1</strain>
    </source>
</reference>
<dbReference type="RefSeq" id="WP_092563050.1">
    <property type="nucleotide sequence ID" value="NZ_FNQV01000005.1"/>
</dbReference>
<dbReference type="AlphaFoldDB" id="A0A1H3YV87"/>
<feature type="transmembrane region" description="Helical" evidence="1">
    <location>
        <begin position="6"/>
        <end position="29"/>
    </location>
</feature>
<evidence type="ECO:0000313" key="2">
    <source>
        <dbReference type="EMBL" id="SEA15479.1"/>
    </source>
</evidence>
<proteinExistence type="predicted"/>
<accession>A0A1H3YV87</accession>
<evidence type="ECO:0000256" key="1">
    <source>
        <dbReference type="SAM" id="Phobius"/>
    </source>
</evidence>
<keyword evidence="1" id="KW-0812">Transmembrane</keyword>
<protein>
    <recommendedName>
        <fullName evidence="4">Fe-S protein</fullName>
    </recommendedName>
</protein>
<gene>
    <name evidence="2" type="ORF">SAMN02910418_01009</name>
</gene>
<keyword evidence="3" id="KW-1185">Reference proteome</keyword>
<dbReference type="Proteomes" id="UP000199288">
    <property type="component" value="Unassembled WGS sequence"/>
</dbReference>
<name>A0A1H3YV87_9ACTO</name>